<dbReference type="InterPro" id="IPR000515">
    <property type="entry name" value="MetI-like"/>
</dbReference>
<dbReference type="SUPFAM" id="SSF161098">
    <property type="entry name" value="MetI-like"/>
    <property type="match status" value="1"/>
</dbReference>
<dbReference type="RefSeq" id="WP_345147991.1">
    <property type="nucleotide sequence ID" value="NZ_BAABEO010000006.1"/>
</dbReference>
<comment type="subcellular location">
    <subcellularLocation>
        <location evidence="1 7">Cell membrane</location>
        <topology evidence="1 7">Multi-pass membrane protein</topology>
    </subcellularLocation>
</comment>
<evidence type="ECO:0000313" key="10">
    <source>
        <dbReference type="EMBL" id="GAA3668225.1"/>
    </source>
</evidence>
<keyword evidence="6 7" id="KW-0472">Membrane</keyword>
<dbReference type="PANTHER" id="PTHR43386:SF25">
    <property type="entry name" value="PEPTIDE ABC TRANSPORTER PERMEASE PROTEIN"/>
    <property type="match status" value="1"/>
</dbReference>
<evidence type="ECO:0000256" key="8">
    <source>
        <dbReference type="SAM" id="MobiDB-lite"/>
    </source>
</evidence>
<evidence type="ECO:0000256" key="6">
    <source>
        <dbReference type="ARBA" id="ARBA00023136"/>
    </source>
</evidence>
<keyword evidence="11" id="KW-1185">Reference proteome</keyword>
<name>A0ABP7BRM2_9MICC</name>
<dbReference type="CDD" id="cd06261">
    <property type="entry name" value="TM_PBP2"/>
    <property type="match status" value="1"/>
</dbReference>
<feature type="domain" description="ABC transmembrane type-1" evidence="9">
    <location>
        <begin position="106"/>
        <end position="295"/>
    </location>
</feature>
<keyword evidence="3" id="KW-1003">Cell membrane</keyword>
<dbReference type="Pfam" id="PF00528">
    <property type="entry name" value="BPD_transp_1"/>
    <property type="match status" value="1"/>
</dbReference>
<accession>A0ABP7BRM2</accession>
<evidence type="ECO:0000256" key="3">
    <source>
        <dbReference type="ARBA" id="ARBA00022475"/>
    </source>
</evidence>
<evidence type="ECO:0000256" key="5">
    <source>
        <dbReference type="ARBA" id="ARBA00022989"/>
    </source>
</evidence>
<feature type="transmembrane region" description="Helical" evidence="7">
    <location>
        <begin position="155"/>
        <end position="179"/>
    </location>
</feature>
<feature type="transmembrane region" description="Helical" evidence="7">
    <location>
        <begin position="47"/>
        <end position="69"/>
    </location>
</feature>
<dbReference type="Gene3D" id="1.10.3720.10">
    <property type="entry name" value="MetI-like"/>
    <property type="match status" value="1"/>
</dbReference>
<keyword evidence="5 7" id="KW-1133">Transmembrane helix</keyword>
<comment type="similarity">
    <text evidence="7">Belongs to the binding-protein-dependent transport system permease family.</text>
</comment>
<dbReference type="Proteomes" id="UP001500752">
    <property type="component" value="Unassembled WGS sequence"/>
</dbReference>
<evidence type="ECO:0000256" key="4">
    <source>
        <dbReference type="ARBA" id="ARBA00022692"/>
    </source>
</evidence>
<feature type="transmembrane region" description="Helical" evidence="7">
    <location>
        <begin position="110"/>
        <end position="135"/>
    </location>
</feature>
<keyword evidence="4 7" id="KW-0812">Transmembrane</keyword>
<keyword evidence="2 7" id="KW-0813">Transport</keyword>
<evidence type="ECO:0000259" key="9">
    <source>
        <dbReference type="PROSITE" id="PS50928"/>
    </source>
</evidence>
<dbReference type="InterPro" id="IPR050366">
    <property type="entry name" value="BP-dependent_transpt_permease"/>
</dbReference>
<evidence type="ECO:0000256" key="1">
    <source>
        <dbReference type="ARBA" id="ARBA00004651"/>
    </source>
</evidence>
<dbReference type="EMBL" id="BAABEO010000006">
    <property type="protein sequence ID" value="GAA3668225.1"/>
    <property type="molecule type" value="Genomic_DNA"/>
</dbReference>
<protein>
    <submittedName>
        <fullName evidence="10">ABC transporter permease</fullName>
    </submittedName>
</protein>
<feature type="transmembrane region" description="Helical" evidence="7">
    <location>
        <begin position="226"/>
        <end position="249"/>
    </location>
</feature>
<comment type="caution">
    <text evidence="10">The sequence shown here is derived from an EMBL/GenBank/DDBJ whole genome shotgun (WGS) entry which is preliminary data.</text>
</comment>
<evidence type="ECO:0000256" key="7">
    <source>
        <dbReference type="RuleBase" id="RU363032"/>
    </source>
</evidence>
<organism evidence="10 11">
    <name type="scientific">Arthrobacter ginkgonis</name>
    <dbReference type="NCBI Taxonomy" id="1630594"/>
    <lineage>
        <taxon>Bacteria</taxon>
        <taxon>Bacillati</taxon>
        <taxon>Actinomycetota</taxon>
        <taxon>Actinomycetes</taxon>
        <taxon>Micrococcales</taxon>
        <taxon>Micrococcaceae</taxon>
        <taxon>Arthrobacter</taxon>
    </lineage>
</organism>
<sequence>MSQPTLTQAPAVGNATGPERGTTPAVRPRRPGRPLVALARRLGAADWIAVGFLGILLLAIAAPGLLAAYDPLEVSPGNTLQAPSLAHPFGTDYLGRDALSRVIHGTGRTIGASLVAVAIGLGAGSLLGLVAAYFGRWVDGVVSRIVDVLLSIPGLLLSMVIVVALGFGTLNAAIAVGIASVATFTRLMRSEVLTVRNLPFVESAHHIGAGSKTVLFRHVLPNSYSAVLSMTALQFGHSILWIAALSFLGYGAPPPQPEWGLLVAEGREYIVSSPWLTVLPGIVIVLTVLSISRVSALFRTNQETKK</sequence>
<feature type="region of interest" description="Disordered" evidence="8">
    <location>
        <begin position="1"/>
        <end position="30"/>
    </location>
</feature>
<gene>
    <name evidence="10" type="ORF">GCM10023081_03450</name>
</gene>
<reference evidence="11" key="1">
    <citation type="journal article" date="2019" name="Int. J. Syst. Evol. Microbiol.">
        <title>The Global Catalogue of Microorganisms (GCM) 10K type strain sequencing project: providing services to taxonomists for standard genome sequencing and annotation.</title>
        <authorList>
            <consortium name="The Broad Institute Genomics Platform"/>
            <consortium name="The Broad Institute Genome Sequencing Center for Infectious Disease"/>
            <person name="Wu L."/>
            <person name="Ma J."/>
        </authorList>
    </citation>
    <scope>NUCLEOTIDE SEQUENCE [LARGE SCALE GENOMIC DNA]</scope>
    <source>
        <strain evidence="11">JCM 30742</strain>
    </source>
</reference>
<dbReference type="PANTHER" id="PTHR43386">
    <property type="entry name" value="OLIGOPEPTIDE TRANSPORT SYSTEM PERMEASE PROTEIN APPC"/>
    <property type="match status" value="1"/>
</dbReference>
<proteinExistence type="inferred from homology"/>
<dbReference type="PROSITE" id="PS50928">
    <property type="entry name" value="ABC_TM1"/>
    <property type="match status" value="1"/>
</dbReference>
<evidence type="ECO:0000256" key="2">
    <source>
        <dbReference type="ARBA" id="ARBA00022448"/>
    </source>
</evidence>
<evidence type="ECO:0000313" key="11">
    <source>
        <dbReference type="Proteomes" id="UP001500752"/>
    </source>
</evidence>
<feature type="transmembrane region" description="Helical" evidence="7">
    <location>
        <begin position="269"/>
        <end position="289"/>
    </location>
</feature>
<dbReference type="InterPro" id="IPR035906">
    <property type="entry name" value="MetI-like_sf"/>
</dbReference>